<accession>I2GFE1</accession>
<reference evidence="1 2" key="1">
    <citation type="journal article" date="2012" name="J. Bacteriol.">
        <title>Genome Sequence of the Filamentous Bacterium Fibrisoma limi BUZ 3T.</title>
        <authorList>
            <person name="Filippini M."/>
            <person name="Qi W."/>
            <person name="Jaenicke S."/>
            <person name="Goesmann A."/>
            <person name="Smits T.H."/>
            <person name="Bagheri H.C."/>
        </authorList>
    </citation>
    <scope>NUCLEOTIDE SEQUENCE [LARGE SCALE GENOMIC DNA]</scope>
    <source>
        <strain evidence="2">BUZ 3T</strain>
    </source>
</reference>
<dbReference type="AlphaFoldDB" id="I2GFE1"/>
<protein>
    <submittedName>
        <fullName evidence="1">Uncharacterized protein</fullName>
    </submittedName>
</protein>
<gene>
    <name evidence="1" type="ORF">BN8_01629</name>
</gene>
<dbReference type="EMBL" id="CAIT01000005">
    <property type="protein sequence ID" value="CCH52616.1"/>
    <property type="molecule type" value="Genomic_DNA"/>
</dbReference>
<proteinExistence type="predicted"/>
<name>I2GFE1_9BACT</name>
<dbReference type="eggNOG" id="ENOG5030XMX">
    <property type="taxonomic scope" value="Bacteria"/>
</dbReference>
<comment type="caution">
    <text evidence="1">The sequence shown here is derived from an EMBL/GenBank/DDBJ whole genome shotgun (WGS) entry which is preliminary data.</text>
</comment>
<evidence type="ECO:0000313" key="2">
    <source>
        <dbReference type="Proteomes" id="UP000009309"/>
    </source>
</evidence>
<evidence type="ECO:0000313" key="1">
    <source>
        <dbReference type="EMBL" id="CCH52616.1"/>
    </source>
</evidence>
<dbReference type="Proteomes" id="UP000009309">
    <property type="component" value="Unassembled WGS sequence"/>
</dbReference>
<keyword evidence="2" id="KW-1185">Reference proteome</keyword>
<organism evidence="1 2">
    <name type="scientific">Fibrisoma limi BUZ 3</name>
    <dbReference type="NCBI Taxonomy" id="1185876"/>
    <lineage>
        <taxon>Bacteria</taxon>
        <taxon>Pseudomonadati</taxon>
        <taxon>Bacteroidota</taxon>
        <taxon>Cytophagia</taxon>
        <taxon>Cytophagales</taxon>
        <taxon>Spirosomataceae</taxon>
        <taxon>Fibrisoma</taxon>
    </lineage>
</organism>
<sequence length="279" mass="31071">MVEFAGSRFGWWLVALSLVFLFSQCTESSLSSSVVTDPSLLQINLLIMRQNGNDVSRSATVEAYVRDRDGKPVANNSIQLKVNGTALRLNQGATNYYGAFPYYELKDSSIRIAGNQDYIVTVVMSNGQTFELGRIRTQPDLTADHFTIPLTHHRSRPLTIQWNNVEPHSYLVNLWHQCQGEGSTSELKIFKIREKKDPSGNVVQEERSVAETDYLNQRLGSGKGNFVLPKSYLEGNDTDVNALGVSVSSTETVKADEPFLPGSTITSQREGLYRIDVTN</sequence>